<evidence type="ECO:0000313" key="2">
    <source>
        <dbReference type="Proteomes" id="UP001291623"/>
    </source>
</evidence>
<protein>
    <submittedName>
        <fullName evidence="1">Uncharacterized protein</fullName>
    </submittedName>
</protein>
<evidence type="ECO:0000313" key="1">
    <source>
        <dbReference type="EMBL" id="KAK4364293.1"/>
    </source>
</evidence>
<name>A0AAE1S7T8_9SOLA</name>
<gene>
    <name evidence="1" type="ORF">RND71_015651</name>
</gene>
<keyword evidence="2" id="KW-1185">Reference proteome</keyword>
<dbReference type="EMBL" id="JAVYJV010000008">
    <property type="protein sequence ID" value="KAK4364293.1"/>
    <property type="molecule type" value="Genomic_DNA"/>
</dbReference>
<dbReference type="AlphaFoldDB" id="A0AAE1S7T8"/>
<dbReference type="Proteomes" id="UP001291623">
    <property type="component" value="Unassembled WGS sequence"/>
</dbReference>
<sequence>MTPYCLCLDYAMQSLLGHFISQRAIATPPSFIIVVVESFSQKLLRSSIEEL</sequence>
<proteinExistence type="predicted"/>
<comment type="caution">
    <text evidence="1">The sequence shown here is derived from an EMBL/GenBank/DDBJ whole genome shotgun (WGS) entry which is preliminary data.</text>
</comment>
<reference evidence="1" key="1">
    <citation type="submission" date="2023-12" db="EMBL/GenBank/DDBJ databases">
        <title>Genome assembly of Anisodus tanguticus.</title>
        <authorList>
            <person name="Wang Y.-J."/>
        </authorList>
    </citation>
    <scope>NUCLEOTIDE SEQUENCE</scope>
    <source>
        <strain evidence="1">KB-2021</strain>
        <tissue evidence="1">Leaf</tissue>
    </source>
</reference>
<organism evidence="1 2">
    <name type="scientific">Anisodus tanguticus</name>
    <dbReference type="NCBI Taxonomy" id="243964"/>
    <lineage>
        <taxon>Eukaryota</taxon>
        <taxon>Viridiplantae</taxon>
        <taxon>Streptophyta</taxon>
        <taxon>Embryophyta</taxon>
        <taxon>Tracheophyta</taxon>
        <taxon>Spermatophyta</taxon>
        <taxon>Magnoliopsida</taxon>
        <taxon>eudicotyledons</taxon>
        <taxon>Gunneridae</taxon>
        <taxon>Pentapetalae</taxon>
        <taxon>asterids</taxon>
        <taxon>lamiids</taxon>
        <taxon>Solanales</taxon>
        <taxon>Solanaceae</taxon>
        <taxon>Solanoideae</taxon>
        <taxon>Hyoscyameae</taxon>
        <taxon>Anisodus</taxon>
    </lineage>
</organism>
<accession>A0AAE1S7T8</accession>